<evidence type="ECO:0000313" key="7">
    <source>
        <dbReference type="EMBL" id="KAF2236478.1"/>
    </source>
</evidence>
<evidence type="ECO:0000256" key="2">
    <source>
        <dbReference type="ARBA" id="ARBA00004240"/>
    </source>
</evidence>
<dbReference type="PANTHER" id="PTHR48182">
    <property type="entry name" value="PROTEIN SERAC1"/>
    <property type="match status" value="1"/>
</dbReference>
<dbReference type="OrthoDB" id="1658288at2759"/>
<reference evidence="7" key="1">
    <citation type="journal article" date="2020" name="Stud. Mycol.">
        <title>101 Dothideomycetes genomes: a test case for predicting lifestyles and emergence of pathogens.</title>
        <authorList>
            <person name="Haridas S."/>
            <person name="Albert R."/>
            <person name="Binder M."/>
            <person name="Bloem J."/>
            <person name="Labutti K."/>
            <person name="Salamov A."/>
            <person name="Andreopoulos B."/>
            <person name="Baker S."/>
            <person name="Barry K."/>
            <person name="Bills G."/>
            <person name="Bluhm B."/>
            <person name="Cannon C."/>
            <person name="Castanera R."/>
            <person name="Culley D."/>
            <person name="Daum C."/>
            <person name="Ezra D."/>
            <person name="Gonzalez J."/>
            <person name="Henrissat B."/>
            <person name="Kuo A."/>
            <person name="Liang C."/>
            <person name="Lipzen A."/>
            <person name="Lutzoni F."/>
            <person name="Magnuson J."/>
            <person name="Mondo S."/>
            <person name="Nolan M."/>
            <person name="Ohm R."/>
            <person name="Pangilinan J."/>
            <person name="Park H.-J."/>
            <person name="Ramirez L."/>
            <person name="Alfaro M."/>
            <person name="Sun H."/>
            <person name="Tritt A."/>
            <person name="Yoshinaga Y."/>
            <person name="Zwiers L.-H."/>
            <person name="Turgeon B."/>
            <person name="Goodwin S."/>
            <person name="Spatafora J."/>
            <person name="Crous P."/>
            <person name="Grigoriev I."/>
        </authorList>
    </citation>
    <scope>NUCLEOTIDE SEQUENCE</scope>
    <source>
        <strain evidence="7">Tuck. ex Michener</strain>
    </source>
</reference>
<name>A0A6A6HF58_VIRVR</name>
<keyword evidence="8" id="KW-1185">Reference proteome</keyword>
<organism evidence="7 8">
    <name type="scientific">Viridothelium virens</name>
    <name type="common">Speckled blister lichen</name>
    <name type="synonym">Trypethelium virens</name>
    <dbReference type="NCBI Taxonomy" id="1048519"/>
    <lineage>
        <taxon>Eukaryota</taxon>
        <taxon>Fungi</taxon>
        <taxon>Dikarya</taxon>
        <taxon>Ascomycota</taxon>
        <taxon>Pezizomycotina</taxon>
        <taxon>Dothideomycetes</taxon>
        <taxon>Dothideomycetes incertae sedis</taxon>
        <taxon>Trypetheliales</taxon>
        <taxon>Trypetheliaceae</taxon>
        <taxon>Viridothelium</taxon>
    </lineage>
</organism>
<keyword evidence="6" id="KW-0472">Membrane</keyword>
<comment type="subcellular location">
    <subcellularLocation>
        <location evidence="2">Endoplasmic reticulum</location>
    </subcellularLocation>
    <subcellularLocation>
        <location evidence="3">Membrane</location>
    </subcellularLocation>
    <subcellularLocation>
        <location evidence="1">Mitochondrion</location>
    </subcellularLocation>
</comment>
<evidence type="ECO:0000256" key="4">
    <source>
        <dbReference type="ARBA" id="ARBA00022824"/>
    </source>
</evidence>
<evidence type="ECO:0008006" key="9">
    <source>
        <dbReference type="Google" id="ProtNLM"/>
    </source>
</evidence>
<dbReference type="InterPro" id="IPR029058">
    <property type="entry name" value="AB_hydrolase_fold"/>
</dbReference>
<accession>A0A6A6HF58</accession>
<protein>
    <recommendedName>
        <fullName evidence="9">DUF676 domain-containing protein</fullName>
    </recommendedName>
</protein>
<dbReference type="GO" id="GO:0016020">
    <property type="term" value="C:membrane"/>
    <property type="evidence" value="ECO:0007669"/>
    <property type="project" value="UniProtKB-SubCell"/>
</dbReference>
<dbReference type="SUPFAM" id="SSF53474">
    <property type="entry name" value="alpha/beta-Hydrolases"/>
    <property type="match status" value="1"/>
</dbReference>
<dbReference type="EMBL" id="ML991785">
    <property type="protein sequence ID" value="KAF2236478.1"/>
    <property type="molecule type" value="Genomic_DNA"/>
</dbReference>
<evidence type="ECO:0000256" key="3">
    <source>
        <dbReference type="ARBA" id="ARBA00004370"/>
    </source>
</evidence>
<keyword evidence="4" id="KW-0256">Endoplasmic reticulum</keyword>
<dbReference type="Gene3D" id="3.40.50.1820">
    <property type="entry name" value="alpha/beta hydrolase"/>
    <property type="match status" value="1"/>
</dbReference>
<gene>
    <name evidence="7" type="ORF">EV356DRAFT_73100</name>
</gene>
<dbReference type="InterPro" id="IPR052374">
    <property type="entry name" value="SERAC1"/>
</dbReference>
<proteinExistence type="predicted"/>
<dbReference type="Proteomes" id="UP000800092">
    <property type="component" value="Unassembled WGS sequence"/>
</dbReference>
<keyword evidence="5" id="KW-0496">Mitochondrion</keyword>
<evidence type="ECO:0000256" key="5">
    <source>
        <dbReference type="ARBA" id="ARBA00023128"/>
    </source>
</evidence>
<evidence type="ECO:0000256" key="6">
    <source>
        <dbReference type="ARBA" id="ARBA00023136"/>
    </source>
</evidence>
<dbReference type="GO" id="GO:0005783">
    <property type="term" value="C:endoplasmic reticulum"/>
    <property type="evidence" value="ECO:0007669"/>
    <property type="project" value="UniProtKB-SubCell"/>
</dbReference>
<dbReference type="PANTHER" id="PTHR48182:SF2">
    <property type="entry name" value="PROTEIN SERAC1"/>
    <property type="match status" value="1"/>
</dbReference>
<sequence>MRWEMGTKQYSTVYRVQGIPMEYRKKQLKEALTSIFHLLETENFVRIYSLAPNYTWSRSLKVATITFDKEIEVLSEGKKEACFVVPTGDTDDDDDDGAFSQRVTFKLDVHFEGLTPLRAFRNERDHLIDVVAVTGLGGHAYGSFKERGGDHMWLRDSLPQDLEAAQIYLYGYDSHLSNSQSFQGIVALATTLRQRLQRLRRVSEHDDRPVPRPLIFIAHSLGGILVKEALVQMQDDPHDQRMLKTVFGALFFGVPNHGMDITSLRTMVRGQPNENLVTQLGFSTFRTPA</sequence>
<evidence type="ECO:0000313" key="8">
    <source>
        <dbReference type="Proteomes" id="UP000800092"/>
    </source>
</evidence>
<dbReference type="GO" id="GO:0005739">
    <property type="term" value="C:mitochondrion"/>
    <property type="evidence" value="ECO:0007669"/>
    <property type="project" value="UniProtKB-SubCell"/>
</dbReference>
<dbReference type="AlphaFoldDB" id="A0A6A6HF58"/>
<evidence type="ECO:0000256" key="1">
    <source>
        <dbReference type="ARBA" id="ARBA00004173"/>
    </source>
</evidence>